<reference evidence="3" key="1">
    <citation type="submission" date="2023-03" db="EMBL/GenBank/DDBJ databases">
        <title>Massive genome expansion in bonnet fungi (Mycena s.s.) driven by repeated elements and novel gene families across ecological guilds.</title>
        <authorList>
            <consortium name="Lawrence Berkeley National Laboratory"/>
            <person name="Harder C.B."/>
            <person name="Miyauchi S."/>
            <person name="Viragh M."/>
            <person name="Kuo A."/>
            <person name="Thoen E."/>
            <person name="Andreopoulos B."/>
            <person name="Lu D."/>
            <person name="Skrede I."/>
            <person name="Drula E."/>
            <person name="Henrissat B."/>
            <person name="Morin E."/>
            <person name="Kohler A."/>
            <person name="Barry K."/>
            <person name="LaButti K."/>
            <person name="Morin E."/>
            <person name="Salamov A."/>
            <person name="Lipzen A."/>
            <person name="Mereny Z."/>
            <person name="Hegedus B."/>
            <person name="Baldrian P."/>
            <person name="Stursova M."/>
            <person name="Weitz H."/>
            <person name="Taylor A."/>
            <person name="Grigoriev I.V."/>
            <person name="Nagy L.G."/>
            <person name="Martin F."/>
            <person name="Kauserud H."/>
        </authorList>
    </citation>
    <scope>NUCLEOTIDE SEQUENCE</scope>
    <source>
        <strain evidence="3">CBHHK188m</strain>
    </source>
</reference>
<feature type="region of interest" description="Disordered" evidence="1">
    <location>
        <begin position="1"/>
        <end position="29"/>
    </location>
</feature>
<name>A0AAD7JXX0_9AGAR</name>
<dbReference type="PANTHER" id="PTHR47332:SF4">
    <property type="entry name" value="SET DOMAIN-CONTAINING PROTEIN 5"/>
    <property type="match status" value="1"/>
</dbReference>
<evidence type="ECO:0000259" key="2">
    <source>
        <dbReference type="PROSITE" id="PS50280"/>
    </source>
</evidence>
<dbReference type="EMBL" id="JARJLG010000019">
    <property type="protein sequence ID" value="KAJ7772633.1"/>
    <property type="molecule type" value="Genomic_DNA"/>
</dbReference>
<gene>
    <name evidence="3" type="ORF">DFH07DRAFT_913481</name>
</gene>
<organism evidence="3 4">
    <name type="scientific">Mycena maculata</name>
    <dbReference type="NCBI Taxonomy" id="230809"/>
    <lineage>
        <taxon>Eukaryota</taxon>
        <taxon>Fungi</taxon>
        <taxon>Dikarya</taxon>
        <taxon>Basidiomycota</taxon>
        <taxon>Agaricomycotina</taxon>
        <taxon>Agaricomycetes</taxon>
        <taxon>Agaricomycetidae</taxon>
        <taxon>Agaricales</taxon>
        <taxon>Marasmiineae</taxon>
        <taxon>Mycenaceae</taxon>
        <taxon>Mycena</taxon>
    </lineage>
</organism>
<dbReference type="Gene3D" id="2.170.270.10">
    <property type="entry name" value="SET domain"/>
    <property type="match status" value="1"/>
</dbReference>
<evidence type="ECO:0000313" key="4">
    <source>
        <dbReference type="Proteomes" id="UP001215280"/>
    </source>
</evidence>
<dbReference type="PANTHER" id="PTHR47332">
    <property type="entry name" value="SET DOMAIN-CONTAINING PROTEIN 5"/>
    <property type="match status" value="1"/>
</dbReference>
<keyword evidence="4" id="KW-1185">Reference proteome</keyword>
<dbReference type="InterPro" id="IPR001214">
    <property type="entry name" value="SET_dom"/>
</dbReference>
<evidence type="ECO:0000313" key="3">
    <source>
        <dbReference type="EMBL" id="KAJ7772633.1"/>
    </source>
</evidence>
<dbReference type="InterPro" id="IPR053185">
    <property type="entry name" value="SET_domain_protein"/>
</dbReference>
<dbReference type="AlphaFoldDB" id="A0AAD7JXX0"/>
<accession>A0AAD7JXX0</accession>
<dbReference type="SMART" id="SM00317">
    <property type="entry name" value="SET"/>
    <property type="match status" value="1"/>
</dbReference>
<dbReference type="PROSITE" id="PS50280">
    <property type="entry name" value="SET"/>
    <property type="match status" value="1"/>
</dbReference>
<evidence type="ECO:0000256" key="1">
    <source>
        <dbReference type="SAM" id="MobiDB-lite"/>
    </source>
</evidence>
<dbReference type="Pfam" id="PF00856">
    <property type="entry name" value="SET"/>
    <property type="match status" value="1"/>
</dbReference>
<dbReference type="SUPFAM" id="SSF82199">
    <property type="entry name" value="SET domain"/>
    <property type="match status" value="1"/>
</dbReference>
<dbReference type="InterPro" id="IPR046341">
    <property type="entry name" value="SET_dom_sf"/>
</dbReference>
<protein>
    <recommendedName>
        <fullName evidence="2">SET domain-containing protein</fullName>
    </recommendedName>
</protein>
<dbReference type="Proteomes" id="UP001215280">
    <property type="component" value="Unassembled WGS sequence"/>
</dbReference>
<proteinExistence type="predicted"/>
<comment type="caution">
    <text evidence="3">The sequence shown here is derived from an EMBL/GenBank/DDBJ whole genome shotgun (WGS) entry which is preliminary data.</text>
</comment>
<sequence>MRRGFLQSRKHEAASARAPYPTRNTKPDRDERRLFADDDLRALQRIDARGYTVKELRAWGRKNVRLSDDPCMSARVDLDEFGSTQRLIFRNIKLGTFEISTLLDREVLSMLPTRFSPPPTAMESAIEYRSAGRKGWGVFATQDIRAVSTILLVERPVTVVQNTMVMNFGMTKAEAYRELFGRVPASVQPALMRLNSSQPPGMYELEEAILRSNAVGITLPAPAVPAPVAMGHNAVFLETSRLNHSCSPNVIIRFDSESFALTVRTICPIAKGEEIVLSYIDLSLTATREERRSLLRDLCHFECLCGVCALSEAAIQLSDLRRLRIRDMTREAIYAPLEAWCREKGRGDLQKVIAFHLVAVEEIRVEGLYTTPYFLHVSNLAICFAALEDIRSFRSWMGKARDVAVYNLATDKAVEMLRNIVYPETFPWWGYCKSVRSSKSPV</sequence>
<feature type="domain" description="SET" evidence="2">
    <location>
        <begin position="124"/>
        <end position="280"/>
    </location>
</feature>
<dbReference type="CDD" id="cd20071">
    <property type="entry name" value="SET_SMYD"/>
    <property type="match status" value="1"/>
</dbReference>